<evidence type="ECO:0000313" key="5">
    <source>
        <dbReference type="Proteomes" id="UP001558713"/>
    </source>
</evidence>
<dbReference type="InterPro" id="IPR000504">
    <property type="entry name" value="RRM_dom"/>
</dbReference>
<dbReference type="PANTHER" id="PTHR37200">
    <property type="entry name" value="RNA-BINDING (RRM/RBD/RNP MOTIFS) FAMILY PROTEIN"/>
    <property type="match status" value="1"/>
</dbReference>
<protein>
    <recommendedName>
        <fullName evidence="3">RRM domain-containing protein</fullName>
    </recommendedName>
</protein>
<dbReference type="PROSITE" id="PS50102">
    <property type="entry name" value="RRM"/>
    <property type="match status" value="1"/>
</dbReference>
<feature type="region of interest" description="Disordered" evidence="2">
    <location>
        <begin position="325"/>
        <end position="405"/>
    </location>
</feature>
<dbReference type="Pfam" id="PF00076">
    <property type="entry name" value="RRM_1"/>
    <property type="match status" value="1"/>
</dbReference>
<feature type="domain" description="RRM" evidence="3">
    <location>
        <begin position="197"/>
        <end position="275"/>
    </location>
</feature>
<feature type="region of interest" description="Disordered" evidence="2">
    <location>
        <begin position="84"/>
        <end position="123"/>
    </location>
</feature>
<feature type="compositionally biased region" description="Acidic residues" evidence="2">
    <location>
        <begin position="89"/>
        <end position="120"/>
    </location>
</feature>
<feature type="compositionally biased region" description="Acidic residues" evidence="2">
    <location>
        <begin position="325"/>
        <end position="350"/>
    </location>
</feature>
<feature type="region of interest" description="Disordered" evidence="2">
    <location>
        <begin position="456"/>
        <end position="506"/>
    </location>
</feature>
<dbReference type="GO" id="GO:0003723">
    <property type="term" value="F:RNA binding"/>
    <property type="evidence" value="ECO:0007669"/>
    <property type="project" value="UniProtKB-UniRule"/>
</dbReference>
<sequence length="537" mass="60063">MNGASLCNSVLLHSHSLSRFHSSCSFASSSSSSYVYLNSPSFTTSTYISISHRIRQSFREVVEKRSNGFCSFAVNKRRSDNSKLIESENSIDDEEEEDDDEDWGEFDEEGEGDEDEDEGEFLPMDKMKKWLEKRPRGFGAGKKYETSIEDKLLEEIEQSWKAQAANLNKLKNDPLKSQQLKRDDNLIKGTGETQIGFRVRVTNLPKKKNVHRDLKAAFKEVSGVLSITPAVSGNKKTKDPVCKGFALVDFKSEIDANRFVEQFNGQRLGFGKVLKQIKCQVVEFSSNESESKEVYFDNGFQVQKLPYSGLEAVSSNADVIEEEDAFLDSGEDSDDSDIEVDETEVEEDEQNPISSSSIEAPIELKGDLKPGVRSQKHVVKRESREPEESETPLVSFQANKSEEGVAETHLDDEIDMADVEEVVEENIEPLNSSMSSSEEKRIDRIRRLEEKLLGKEKLLSGGADSDQPEAKPARVEEKKKEKKKKKKKILVKGQAKKGSKIEIPGSSKRLKVKEKALLTGVLVKYAANAASSTSNDA</sequence>
<comment type="caution">
    <text evidence="4">The sequence shown here is derived from an EMBL/GenBank/DDBJ whole genome shotgun (WGS) entry which is preliminary data.</text>
</comment>
<evidence type="ECO:0000256" key="2">
    <source>
        <dbReference type="SAM" id="MobiDB-lite"/>
    </source>
</evidence>
<dbReference type="AlphaFoldDB" id="A0ABD0Z580"/>
<feature type="compositionally biased region" description="Basic residues" evidence="2">
    <location>
        <begin position="480"/>
        <end position="498"/>
    </location>
</feature>
<evidence type="ECO:0000259" key="3">
    <source>
        <dbReference type="PROSITE" id="PS50102"/>
    </source>
</evidence>
<dbReference type="SUPFAM" id="SSF54928">
    <property type="entry name" value="RNA-binding domain, RBD"/>
    <property type="match status" value="1"/>
</dbReference>
<gene>
    <name evidence="4" type="ORF">V5N11_012475</name>
</gene>
<reference evidence="4 5" key="1">
    <citation type="submission" date="2024-04" db="EMBL/GenBank/DDBJ databases">
        <title>Genome assembly C_amara_ONT_v2.</title>
        <authorList>
            <person name="Yant L."/>
            <person name="Moore C."/>
            <person name="Slenker M."/>
        </authorList>
    </citation>
    <scope>NUCLEOTIDE SEQUENCE [LARGE SCALE GENOMIC DNA]</scope>
    <source>
        <tissue evidence="4">Leaf</tissue>
    </source>
</reference>
<dbReference type="Proteomes" id="UP001558713">
    <property type="component" value="Unassembled WGS sequence"/>
</dbReference>
<proteinExistence type="predicted"/>
<keyword evidence="5" id="KW-1185">Reference proteome</keyword>
<feature type="compositionally biased region" description="Basic and acidic residues" evidence="2">
    <location>
        <begin position="468"/>
        <end position="479"/>
    </location>
</feature>
<name>A0ABD0Z580_CARAN</name>
<evidence type="ECO:0000256" key="1">
    <source>
        <dbReference type="PROSITE-ProRule" id="PRU00176"/>
    </source>
</evidence>
<dbReference type="SMART" id="SM00360">
    <property type="entry name" value="RRM"/>
    <property type="match status" value="1"/>
</dbReference>
<dbReference type="InterPro" id="IPR035979">
    <property type="entry name" value="RBD_domain_sf"/>
</dbReference>
<accession>A0ABD0Z580</accession>
<evidence type="ECO:0000313" key="4">
    <source>
        <dbReference type="EMBL" id="KAL1189860.1"/>
    </source>
</evidence>
<dbReference type="CDD" id="cd00590">
    <property type="entry name" value="RRM_SF"/>
    <property type="match status" value="1"/>
</dbReference>
<dbReference type="PANTHER" id="PTHR37200:SF1">
    <property type="entry name" value="RNA-BINDING (RRM_RBD_RNP MOTIFS) FAMILY PROTEIN"/>
    <property type="match status" value="1"/>
</dbReference>
<organism evidence="4 5">
    <name type="scientific">Cardamine amara subsp. amara</name>
    <dbReference type="NCBI Taxonomy" id="228776"/>
    <lineage>
        <taxon>Eukaryota</taxon>
        <taxon>Viridiplantae</taxon>
        <taxon>Streptophyta</taxon>
        <taxon>Embryophyta</taxon>
        <taxon>Tracheophyta</taxon>
        <taxon>Spermatophyta</taxon>
        <taxon>Magnoliopsida</taxon>
        <taxon>eudicotyledons</taxon>
        <taxon>Gunneridae</taxon>
        <taxon>Pentapetalae</taxon>
        <taxon>rosids</taxon>
        <taxon>malvids</taxon>
        <taxon>Brassicales</taxon>
        <taxon>Brassicaceae</taxon>
        <taxon>Cardamineae</taxon>
        <taxon>Cardamine</taxon>
    </lineage>
</organism>
<dbReference type="InterPro" id="IPR012677">
    <property type="entry name" value="Nucleotide-bd_a/b_plait_sf"/>
</dbReference>
<keyword evidence="1" id="KW-0694">RNA-binding</keyword>
<dbReference type="Gene3D" id="3.30.70.330">
    <property type="match status" value="1"/>
</dbReference>
<dbReference type="EMBL" id="JBANAX010000886">
    <property type="protein sequence ID" value="KAL1189860.1"/>
    <property type="molecule type" value="Genomic_DNA"/>
</dbReference>